<dbReference type="AlphaFoldDB" id="A0A378UJ46"/>
<evidence type="ECO:0000256" key="2">
    <source>
        <dbReference type="ARBA" id="ARBA00011900"/>
    </source>
</evidence>
<dbReference type="GO" id="GO:0032259">
    <property type="term" value="P:methylation"/>
    <property type="evidence" value="ECO:0007669"/>
    <property type="project" value="UniProtKB-KW"/>
</dbReference>
<dbReference type="InterPro" id="IPR029063">
    <property type="entry name" value="SAM-dependent_MTases_sf"/>
</dbReference>
<dbReference type="InterPro" id="IPR012327">
    <property type="entry name" value="MeTrfase_D12"/>
</dbReference>
<evidence type="ECO:0000256" key="4">
    <source>
        <dbReference type="ARBA" id="ARBA00022679"/>
    </source>
</evidence>
<organism evidence="7 8">
    <name type="scientific">Bergeriella denitrificans</name>
    <name type="common">Neisseria denitrificans</name>
    <dbReference type="NCBI Taxonomy" id="494"/>
    <lineage>
        <taxon>Bacteria</taxon>
        <taxon>Pseudomonadati</taxon>
        <taxon>Pseudomonadota</taxon>
        <taxon>Betaproteobacteria</taxon>
        <taxon>Neisseriales</taxon>
        <taxon>Neisseriaceae</taxon>
        <taxon>Bergeriella</taxon>
    </lineage>
</organism>
<evidence type="ECO:0000256" key="5">
    <source>
        <dbReference type="ARBA" id="ARBA00022691"/>
    </source>
</evidence>
<evidence type="ECO:0000256" key="6">
    <source>
        <dbReference type="ARBA" id="ARBA00047942"/>
    </source>
</evidence>
<evidence type="ECO:0000313" key="7">
    <source>
        <dbReference type="EMBL" id="STZ77357.1"/>
    </source>
</evidence>
<dbReference type="GO" id="GO:0009007">
    <property type="term" value="F:site-specific DNA-methyltransferase (adenine-specific) activity"/>
    <property type="evidence" value="ECO:0007669"/>
    <property type="project" value="UniProtKB-EC"/>
</dbReference>
<gene>
    <name evidence="7" type="ORF">NCTC10295_02174</name>
</gene>
<dbReference type="Pfam" id="PF02086">
    <property type="entry name" value="MethyltransfD12"/>
    <property type="match status" value="1"/>
</dbReference>
<dbReference type="EMBL" id="UGQS01000002">
    <property type="protein sequence ID" value="STZ77357.1"/>
    <property type="molecule type" value="Genomic_DNA"/>
</dbReference>
<keyword evidence="8" id="KW-1185">Reference proteome</keyword>
<dbReference type="Gene3D" id="1.10.1020.10">
    <property type="entry name" value="Adenine-specific Methyltransferase, Domain 2"/>
    <property type="match status" value="1"/>
</dbReference>
<keyword evidence="5" id="KW-0949">S-adenosyl-L-methionine</keyword>
<dbReference type="REBASE" id="375941">
    <property type="entry name" value="M.Bde10295ORF2174P"/>
</dbReference>
<reference evidence="7 8" key="1">
    <citation type="submission" date="2018-06" db="EMBL/GenBank/DDBJ databases">
        <authorList>
            <consortium name="Pathogen Informatics"/>
            <person name="Doyle S."/>
        </authorList>
    </citation>
    <scope>NUCLEOTIDE SEQUENCE [LARGE SCALE GENOMIC DNA]</scope>
    <source>
        <strain evidence="7 8">NCTC10295</strain>
    </source>
</reference>
<dbReference type="Proteomes" id="UP000254651">
    <property type="component" value="Unassembled WGS sequence"/>
</dbReference>
<keyword evidence="3 7" id="KW-0489">Methyltransferase</keyword>
<evidence type="ECO:0000313" key="8">
    <source>
        <dbReference type="Proteomes" id="UP000254651"/>
    </source>
</evidence>
<keyword evidence="4" id="KW-0808">Transferase</keyword>
<accession>A0A378UJ46</accession>
<name>A0A378UJ46_BERDE</name>
<dbReference type="InterPro" id="IPR023095">
    <property type="entry name" value="Ade_MeTrfase_dom_2"/>
</dbReference>
<comment type="catalytic activity">
    <reaction evidence="6">
        <text>a 2'-deoxyadenosine in DNA + S-adenosyl-L-methionine = an N(6)-methyl-2'-deoxyadenosine in DNA + S-adenosyl-L-homocysteine + H(+)</text>
        <dbReference type="Rhea" id="RHEA:15197"/>
        <dbReference type="Rhea" id="RHEA-COMP:12418"/>
        <dbReference type="Rhea" id="RHEA-COMP:12419"/>
        <dbReference type="ChEBI" id="CHEBI:15378"/>
        <dbReference type="ChEBI" id="CHEBI:57856"/>
        <dbReference type="ChEBI" id="CHEBI:59789"/>
        <dbReference type="ChEBI" id="CHEBI:90615"/>
        <dbReference type="ChEBI" id="CHEBI:90616"/>
        <dbReference type="EC" id="2.1.1.72"/>
    </reaction>
</comment>
<dbReference type="RefSeq" id="WP_218015840.1">
    <property type="nucleotide sequence ID" value="NZ_CP181246.1"/>
</dbReference>
<protein>
    <recommendedName>
        <fullName evidence="2">site-specific DNA-methyltransferase (adenine-specific)</fullName>
        <ecNumber evidence="2">2.1.1.72</ecNumber>
    </recommendedName>
</protein>
<dbReference type="EC" id="2.1.1.72" evidence="2"/>
<dbReference type="SUPFAM" id="SSF53335">
    <property type="entry name" value="S-adenosyl-L-methionine-dependent methyltransferases"/>
    <property type="match status" value="1"/>
</dbReference>
<comment type="similarity">
    <text evidence="1">Belongs to the N(4)/N(6)-methyltransferase family.</text>
</comment>
<dbReference type="GO" id="GO:0009307">
    <property type="term" value="P:DNA restriction-modification system"/>
    <property type="evidence" value="ECO:0007669"/>
    <property type="project" value="InterPro"/>
</dbReference>
<proteinExistence type="inferred from homology"/>
<dbReference type="Gene3D" id="3.40.50.150">
    <property type="entry name" value="Vaccinia Virus protein VP39"/>
    <property type="match status" value="1"/>
</dbReference>
<dbReference type="PRINTS" id="PR00505">
    <property type="entry name" value="D12N6MTFRASE"/>
</dbReference>
<evidence type="ECO:0000256" key="3">
    <source>
        <dbReference type="ARBA" id="ARBA00022603"/>
    </source>
</evidence>
<sequence length="300" mass="34592">MVVIMLYLNPSKIRKGRPIGLPYQGSKKKISKQIVQIIIQNFGREKPVYDLFGGGGAVTVECLLNGLDVRYNDLCPISGAMLKRVISQDRDWLKSLIVSREEFLHIRALPEKSIDDEIKLLVNSFGYNRRSYLYSRKIADMKYRAAIEIIRRHDTFSGYRETETYRQLLKLGQIRLEQMTRIHQLQRLQQLEQLQQLETTAKDYRAFSEIEGAVLYCDPPYENSDMGGYTQSRFDSPAFYDWAAEMAQKNIVIISSYHISDPRFEAVFHFEKARSTLAGGGNDGSGKYEKLFMLKPPANH</sequence>
<evidence type="ECO:0000256" key="1">
    <source>
        <dbReference type="ARBA" id="ARBA00006594"/>
    </source>
</evidence>